<dbReference type="SMART" id="SM00248">
    <property type="entry name" value="ANK"/>
    <property type="match status" value="5"/>
</dbReference>
<feature type="transmembrane region" description="Helical" evidence="4">
    <location>
        <begin position="321"/>
        <end position="343"/>
    </location>
</feature>
<protein>
    <submittedName>
        <fullName evidence="6">ANK_REP_REGION domain-containing protein</fullName>
    </submittedName>
</protein>
<keyword evidence="5" id="KW-1185">Reference proteome</keyword>
<organism evidence="5 6">
    <name type="scientific">Macrostomum lignano</name>
    <dbReference type="NCBI Taxonomy" id="282301"/>
    <lineage>
        <taxon>Eukaryota</taxon>
        <taxon>Metazoa</taxon>
        <taxon>Spiralia</taxon>
        <taxon>Lophotrochozoa</taxon>
        <taxon>Platyhelminthes</taxon>
        <taxon>Rhabditophora</taxon>
        <taxon>Macrostomorpha</taxon>
        <taxon>Macrostomida</taxon>
        <taxon>Macrostomidae</taxon>
        <taxon>Macrostomum</taxon>
    </lineage>
</organism>
<name>A0A1I8FU33_9PLAT</name>
<keyword evidence="1" id="KW-0677">Repeat</keyword>
<dbReference type="WBParaSite" id="maker-uti_cns_0000046-snap-gene-3.19-mRNA-1">
    <property type="protein sequence ID" value="maker-uti_cns_0000046-snap-gene-3.19-mRNA-1"/>
    <property type="gene ID" value="maker-uti_cns_0000046-snap-gene-3.19"/>
</dbReference>
<keyword evidence="4" id="KW-0472">Membrane</keyword>
<dbReference type="PANTHER" id="PTHR24173">
    <property type="entry name" value="ANKYRIN REPEAT CONTAINING"/>
    <property type="match status" value="1"/>
</dbReference>
<reference evidence="6" key="1">
    <citation type="submission" date="2016-11" db="UniProtKB">
        <authorList>
            <consortium name="WormBaseParasite"/>
        </authorList>
    </citation>
    <scope>IDENTIFICATION</scope>
</reference>
<feature type="repeat" description="ANK" evidence="3">
    <location>
        <begin position="43"/>
        <end position="75"/>
    </location>
</feature>
<dbReference type="SUPFAM" id="SSF48403">
    <property type="entry name" value="Ankyrin repeat"/>
    <property type="match status" value="1"/>
</dbReference>
<dbReference type="Pfam" id="PF00023">
    <property type="entry name" value="Ank"/>
    <property type="match status" value="1"/>
</dbReference>
<evidence type="ECO:0000256" key="1">
    <source>
        <dbReference type="ARBA" id="ARBA00022737"/>
    </source>
</evidence>
<dbReference type="PANTHER" id="PTHR24173:SF74">
    <property type="entry name" value="ANKYRIN REPEAT DOMAIN-CONTAINING PROTEIN 16"/>
    <property type="match status" value="1"/>
</dbReference>
<evidence type="ECO:0000256" key="3">
    <source>
        <dbReference type="PROSITE-ProRule" id="PRU00023"/>
    </source>
</evidence>
<dbReference type="PROSITE" id="PS50216">
    <property type="entry name" value="DHHC"/>
    <property type="match status" value="1"/>
</dbReference>
<sequence>QQLPKLSFGDLVATQPVQTVAAAISDAPDPAAVTALINQPSYQGLRPLHKACLRGDVALVDLLLMHGAEVDAVTEESAGSETPLHCAAKSACPEAIDSLLRARADASLLDSVGRHAVHHAAAAGSVSCLLYLEEALHLPDLALRDSAGRTPVHYAVRHGRQQVLRFLLRRSRCSAMLADAEGNTPMHLAGEHGQAHMCYLLLQSAGFRCLQAQNCKKQSPLDHTNARVQAMEGVKADTTEMSRARTFLMMLSFTHSMLNVKGIMLVMWLQILCTPAFLMTAPLLAGRWLPQWEATFITCGFLAAVATVLPQGDRINNATQIQNPVLLGAALACFAHSAGLYVYRYQSSAAVLTAASGWLPSIILTCGICWALLLLRLLLLDHGTLPAGPEGSSVDDSSSGAASLVQLVRDRRSIDANFCLDCEWPRLGAGGARLHCDLCGRCADERWRHSRCVLRCLARQNLRSFAAFLTVGLTGLAACLAANWAIYREKTDYLQDFGSVRQIRVFFKIQPWVLSCAAIQLIAACLALWQLGRLLLHVSGRGRPVQLLRFCLTGGVTPTGAASSTNLQQAKYV</sequence>
<feature type="transmembrane region" description="Helical" evidence="4">
    <location>
        <begin position="465"/>
        <end position="487"/>
    </location>
</feature>
<feature type="repeat" description="ANK" evidence="3">
    <location>
        <begin position="147"/>
        <end position="171"/>
    </location>
</feature>
<dbReference type="InterPro" id="IPR002110">
    <property type="entry name" value="Ankyrin_rpt"/>
</dbReference>
<accession>A0A1I8FU33</accession>
<dbReference type="Pfam" id="PF12796">
    <property type="entry name" value="Ank_2"/>
    <property type="match status" value="1"/>
</dbReference>
<evidence type="ECO:0000256" key="4">
    <source>
        <dbReference type="SAM" id="Phobius"/>
    </source>
</evidence>
<dbReference type="InterPro" id="IPR036770">
    <property type="entry name" value="Ankyrin_rpt-contain_sf"/>
</dbReference>
<keyword evidence="2 3" id="KW-0040">ANK repeat</keyword>
<feature type="repeat" description="ANK" evidence="3">
    <location>
        <begin position="79"/>
        <end position="111"/>
    </location>
</feature>
<dbReference type="Proteomes" id="UP000095280">
    <property type="component" value="Unplaced"/>
</dbReference>
<feature type="transmembrane region" description="Helical" evidence="4">
    <location>
        <begin position="349"/>
        <end position="375"/>
    </location>
</feature>
<evidence type="ECO:0000256" key="2">
    <source>
        <dbReference type="ARBA" id="ARBA00023043"/>
    </source>
</evidence>
<proteinExistence type="predicted"/>
<dbReference type="PROSITE" id="PS50297">
    <property type="entry name" value="ANK_REP_REGION"/>
    <property type="match status" value="3"/>
</dbReference>
<feature type="transmembrane region" description="Helical" evidence="4">
    <location>
        <begin position="512"/>
        <end position="531"/>
    </location>
</feature>
<feature type="repeat" description="ANK" evidence="3">
    <location>
        <begin position="181"/>
        <end position="203"/>
    </location>
</feature>
<dbReference type="Gene3D" id="1.25.40.20">
    <property type="entry name" value="Ankyrin repeat-containing domain"/>
    <property type="match status" value="2"/>
</dbReference>
<keyword evidence="4" id="KW-1133">Transmembrane helix</keyword>
<evidence type="ECO:0000313" key="5">
    <source>
        <dbReference type="Proteomes" id="UP000095280"/>
    </source>
</evidence>
<evidence type="ECO:0000313" key="6">
    <source>
        <dbReference type="WBParaSite" id="maker-uti_cns_0000046-snap-gene-3.19-mRNA-1"/>
    </source>
</evidence>
<dbReference type="PROSITE" id="PS50088">
    <property type="entry name" value="ANK_REPEAT"/>
    <property type="match status" value="4"/>
</dbReference>
<keyword evidence="4" id="KW-0812">Transmembrane</keyword>
<dbReference type="AlphaFoldDB" id="A0A1I8FU33"/>
<feature type="transmembrane region" description="Helical" evidence="4">
    <location>
        <begin position="265"/>
        <end position="285"/>
    </location>
</feature>